<dbReference type="UniPathway" id="UPA00193"/>
<dbReference type="PANTHER" id="PTHR45754:SF3">
    <property type="entry name" value="METHYLENETETRAHYDROFOLATE REDUCTASE (NADPH)"/>
    <property type="match status" value="1"/>
</dbReference>
<dbReference type="Proteomes" id="UP000541444">
    <property type="component" value="Unassembled WGS sequence"/>
</dbReference>
<keyword evidence="4 7" id="KW-0285">Flavoprotein</keyword>
<dbReference type="GO" id="GO:0009086">
    <property type="term" value="P:methionine biosynthetic process"/>
    <property type="evidence" value="ECO:0007669"/>
    <property type="project" value="TreeGrafter"/>
</dbReference>
<dbReference type="AlphaFoldDB" id="A0A7J7N4E4"/>
<comment type="caution">
    <text evidence="8">The sequence shown here is derived from an EMBL/GenBank/DDBJ whole genome shotgun (WGS) entry which is preliminary data.</text>
</comment>
<gene>
    <name evidence="8" type="ORF">GIB67_021936</name>
</gene>
<dbReference type="GO" id="GO:0005829">
    <property type="term" value="C:cytosol"/>
    <property type="evidence" value="ECO:0007669"/>
    <property type="project" value="TreeGrafter"/>
</dbReference>
<dbReference type="PANTHER" id="PTHR45754">
    <property type="entry name" value="METHYLENETETRAHYDROFOLATE REDUCTASE"/>
    <property type="match status" value="1"/>
</dbReference>
<comment type="pathway">
    <text evidence="2 7">One-carbon metabolism; tetrahydrofolate interconversion.</text>
</comment>
<evidence type="ECO:0000256" key="1">
    <source>
        <dbReference type="ARBA" id="ARBA00001974"/>
    </source>
</evidence>
<dbReference type="EMBL" id="JACGCM010001064">
    <property type="protein sequence ID" value="KAF6162015.1"/>
    <property type="molecule type" value="Genomic_DNA"/>
</dbReference>
<dbReference type="OrthoDB" id="16284at2759"/>
<evidence type="ECO:0000313" key="8">
    <source>
        <dbReference type="EMBL" id="KAF6162015.1"/>
    </source>
</evidence>
<dbReference type="SUPFAM" id="SSF51730">
    <property type="entry name" value="FAD-linked oxidoreductase"/>
    <property type="match status" value="1"/>
</dbReference>
<evidence type="ECO:0000256" key="4">
    <source>
        <dbReference type="ARBA" id="ARBA00022630"/>
    </source>
</evidence>
<keyword evidence="9" id="KW-1185">Reference proteome</keyword>
<evidence type="ECO:0000313" key="9">
    <source>
        <dbReference type="Proteomes" id="UP000541444"/>
    </source>
</evidence>
<protein>
    <recommendedName>
        <fullName evidence="7">Methylenetetrahydrofolate reductase</fullName>
    </recommendedName>
</protein>
<keyword evidence="5 7" id="KW-0274">FAD</keyword>
<dbReference type="GO" id="GO:0071949">
    <property type="term" value="F:FAD binding"/>
    <property type="evidence" value="ECO:0007669"/>
    <property type="project" value="TreeGrafter"/>
</dbReference>
<evidence type="ECO:0000256" key="5">
    <source>
        <dbReference type="ARBA" id="ARBA00022827"/>
    </source>
</evidence>
<accession>A0A7J7N4E4</accession>
<evidence type="ECO:0000256" key="3">
    <source>
        <dbReference type="ARBA" id="ARBA00006743"/>
    </source>
</evidence>
<proteinExistence type="inferred from homology"/>
<dbReference type="GO" id="GO:0004489">
    <property type="term" value="F:methylenetetrahydrofolate reductase [NAD(P)H] activity"/>
    <property type="evidence" value="ECO:0007669"/>
    <property type="project" value="InterPro"/>
</dbReference>
<dbReference type="GO" id="GO:0035999">
    <property type="term" value="P:tetrahydrofolate interconversion"/>
    <property type="evidence" value="ECO:0007669"/>
    <property type="project" value="UniProtKB-UniPathway"/>
</dbReference>
<evidence type="ECO:0000256" key="7">
    <source>
        <dbReference type="RuleBase" id="RU003862"/>
    </source>
</evidence>
<dbReference type="InterPro" id="IPR029041">
    <property type="entry name" value="FAD-linked_oxidoreductase-like"/>
</dbReference>
<name>A0A7J7N4E4_9MAGN</name>
<comment type="cofactor">
    <cofactor evidence="1 7">
        <name>FAD</name>
        <dbReference type="ChEBI" id="CHEBI:57692"/>
    </cofactor>
</comment>
<dbReference type="Pfam" id="PF02219">
    <property type="entry name" value="MTHFR"/>
    <property type="match status" value="1"/>
</dbReference>
<keyword evidence="6 7" id="KW-0560">Oxidoreductase</keyword>
<sequence>YEIWLALAVYTIHERFSEGFRKKVARLARIVKDDIALGLAGRYKEIVFFSEVEEGNVLDDAKWIEWFPILLPSVTSLGDWGIGGYKADLTLDIANNKKMQNMICVEIMRHLTCTNMPAEKIDHVFDTIKSYGIQNVLALRGDPPHEYDKFVKTEGGFACALDLVKRKREKYTLTAHTMKFLGFENFGVYYIGGFGSCSIVGYV</sequence>
<dbReference type="Gene3D" id="3.20.20.220">
    <property type="match status" value="1"/>
</dbReference>
<evidence type="ECO:0000256" key="6">
    <source>
        <dbReference type="ARBA" id="ARBA00023002"/>
    </source>
</evidence>
<organism evidence="8 9">
    <name type="scientific">Kingdonia uniflora</name>
    <dbReference type="NCBI Taxonomy" id="39325"/>
    <lineage>
        <taxon>Eukaryota</taxon>
        <taxon>Viridiplantae</taxon>
        <taxon>Streptophyta</taxon>
        <taxon>Embryophyta</taxon>
        <taxon>Tracheophyta</taxon>
        <taxon>Spermatophyta</taxon>
        <taxon>Magnoliopsida</taxon>
        <taxon>Ranunculales</taxon>
        <taxon>Circaeasteraceae</taxon>
        <taxon>Kingdonia</taxon>
    </lineage>
</organism>
<evidence type="ECO:0000256" key="2">
    <source>
        <dbReference type="ARBA" id="ARBA00004777"/>
    </source>
</evidence>
<comment type="similarity">
    <text evidence="3 7">Belongs to the methylenetetrahydrofolate reductase family.</text>
</comment>
<dbReference type="InterPro" id="IPR003171">
    <property type="entry name" value="Mehydrof_redctse-like"/>
</dbReference>
<feature type="non-terminal residue" evidence="8">
    <location>
        <position position="203"/>
    </location>
</feature>
<reference evidence="8 9" key="1">
    <citation type="journal article" date="2020" name="IScience">
        <title>Genome Sequencing of the Endangered Kingdonia uniflora (Circaeasteraceae, Ranunculales) Reveals Potential Mechanisms of Evolutionary Specialization.</title>
        <authorList>
            <person name="Sun Y."/>
            <person name="Deng T."/>
            <person name="Zhang A."/>
            <person name="Moore M.J."/>
            <person name="Landis J.B."/>
            <person name="Lin N."/>
            <person name="Zhang H."/>
            <person name="Zhang X."/>
            <person name="Huang J."/>
            <person name="Zhang X."/>
            <person name="Sun H."/>
            <person name="Wang H."/>
        </authorList>
    </citation>
    <scope>NUCLEOTIDE SEQUENCE [LARGE SCALE GENOMIC DNA]</scope>
    <source>
        <strain evidence="8">TB1705</strain>
        <tissue evidence="8">Leaf</tissue>
    </source>
</reference>